<evidence type="ECO:0000313" key="1">
    <source>
        <dbReference type="EMBL" id="KAJ8672686.1"/>
    </source>
</evidence>
<dbReference type="Proteomes" id="UP001239111">
    <property type="component" value="Chromosome 3"/>
</dbReference>
<gene>
    <name evidence="1" type="ORF">QAD02_003946</name>
</gene>
<comment type="caution">
    <text evidence="1">The sequence shown here is derived from an EMBL/GenBank/DDBJ whole genome shotgun (WGS) entry which is preliminary data.</text>
</comment>
<protein>
    <submittedName>
        <fullName evidence="1">Uncharacterized protein</fullName>
    </submittedName>
</protein>
<evidence type="ECO:0000313" key="2">
    <source>
        <dbReference type="Proteomes" id="UP001239111"/>
    </source>
</evidence>
<accession>A0ACC2NPY9</accession>
<sequence>MICADWGCNPLSTKGLDDCLNAIITCARHWTDINGGVTMEVIPVRAGCLYSPAFSSKRPHPKTREHKNTHRNHTSQQQATSNGLRANEATDSKESEKYQDISNQHQELLISRNGHIPNSHYGKPHLKLYSQCSQQKGAREPNQGYIRGTTDLDQDLDLRSSIKIMDEMLQKTSIEKLYKALDVIACHRNKYDGGPSHTDPDEKFERSQESKIKDQGLMKNNDDKWKLDYSAFLPRPAGTQNIETPDFVVEQLRLSETTQQQIPRDAPSMAGKVSK</sequence>
<organism evidence="1 2">
    <name type="scientific">Eretmocerus hayati</name>
    <dbReference type="NCBI Taxonomy" id="131215"/>
    <lineage>
        <taxon>Eukaryota</taxon>
        <taxon>Metazoa</taxon>
        <taxon>Ecdysozoa</taxon>
        <taxon>Arthropoda</taxon>
        <taxon>Hexapoda</taxon>
        <taxon>Insecta</taxon>
        <taxon>Pterygota</taxon>
        <taxon>Neoptera</taxon>
        <taxon>Endopterygota</taxon>
        <taxon>Hymenoptera</taxon>
        <taxon>Apocrita</taxon>
        <taxon>Proctotrupomorpha</taxon>
        <taxon>Chalcidoidea</taxon>
        <taxon>Aphelinidae</taxon>
        <taxon>Aphelininae</taxon>
        <taxon>Eretmocerus</taxon>
    </lineage>
</organism>
<name>A0ACC2NPY9_9HYME</name>
<proteinExistence type="predicted"/>
<reference evidence="1" key="1">
    <citation type="submission" date="2023-04" db="EMBL/GenBank/DDBJ databases">
        <title>A chromosome-level genome assembly of the parasitoid wasp Eretmocerus hayati.</title>
        <authorList>
            <person name="Zhong Y."/>
            <person name="Liu S."/>
            <person name="Liu Y."/>
        </authorList>
    </citation>
    <scope>NUCLEOTIDE SEQUENCE</scope>
    <source>
        <strain evidence="1">ZJU_SS_LIU_2023</strain>
    </source>
</reference>
<dbReference type="EMBL" id="CM056743">
    <property type="protein sequence ID" value="KAJ8672686.1"/>
    <property type="molecule type" value="Genomic_DNA"/>
</dbReference>
<keyword evidence="2" id="KW-1185">Reference proteome</keyword>